<dbReference type="PANTHER" id="PTHR24095">
    <property type="entry name" value="ACETYL-COENZYME A SYNTHETASE"/>
    <property type="match status" value="1"/>
</dbReference>
<dbReference type="Gene3D" id="3.30.300.30">
    <property type="match status" value="1"/>
</dbReference>
<reference evidence="9 10" key="1">
    <citation type="submission" date="2020-02" db="EMBL/GenBank/DDBJ databases">
        <title>Bacillus aquiflavi sp. nov., isolated from yellow water of strong flavor Chinese baijiu in Yibin region of China.</title>
        <authorList>
            <person name="Xie J."/>
        </authorList>
    </citation>
    <scope>NUCLEOTIDE SEQUENCE [LARGE SCALE GENOMIC DNA]</scope>
    <source>
        <strain evidence="9 10">SA4</strain>
    </source>
</reference>
<protein>
    <recommendedName>
        <fullName evidence="2">acetate--CoA ligase</fullName>
        <ecNumber evidence="2">6.2.1.1</ecNumber>
    </recommendedName>
</protein>
<dbReference type="RefSeq" id="WP_163179591.1">
    <property type="nucleotide sequence ID" value="NZ_JAAIWM010000003.1"/>
</dbReference>
<name>A0A6M0Q714_9BACI</name>
<evidence type="ECO:0000259" key="8">
    <source>
        <dbReference type="Pfam" id="PF13193"/>
    </source>
</evidence>
<gene>
    <name evidence="9" type="primary">acsA</name>
    <name evidence="9" type="ORF">G4D63_10350</name>
</gene>
<keyword evidence="3 9" id="KW-0436">Ligase</keyword>
<dbReference type="InterPro" id="IPR042099">
    <property type="entry name" value="ANL_N_sf"/>
</dbReference>
<evidence type="ECO:0000256" key="4">
    <source>
        <dbReference type="ARBA" id="ARBA00022741"/>
    </source>
</evidence>
<evidence type="ECO:0000259" key="7">
    <source>
        <dbReference type="Pfam" id="PF00501"/>
    </source>
</evidence>
<evidence type="ECO:0000256" key="6">
    <source>
        <dbReference type="ARBA" id="ARBA00022990"/>
    </source>
</evidence>
<dbReference type="InterPro" id="IPR045851">
    <property type="entry name" value="AMP-bd_C_sf"/>
</dbReference>
<dbReference type="Gene3D" id="3.40.50.12780">
    <property type="entry name" value="N-terminal domain of ligase-like"/>
    <property type="match status" value="1"/>
</dbReference>
<dbReference type="Proteomes" id="UP000481043">
    <property type="component" value="Unassembled WGS sequence"/>
</dbReference>
<feature type="domain" description="AMP-dependent synthetase/ligase" evidence="7">
    <location>
        <begin position="57"/>
        <end position="419"/>
    </location>
</feature>
<evidence type="ECO:0000256" key="5">
    <source>
        <dbReference type="ARBA" id="ARBA00022840"/>
    </source>
</evidence>
<dbReference type="EC" id="6.2.1.1" evidence="2"/>
<dbReference type="GO" id="GO:0005829">
    <property type="term" value="C:cytosol"/>
    <property type="evidence" value="ECO:0007669"/>
    <property type="project" value="TreeGrafter"/>
</dbReference>
<sequence length="572" mass="65174">MSQSNPILHPRKGIHNLEKYEETYEQFKWDSVHPHFSWFKTDKVNMAYECIDRHVEDGYGEKEALVYINGTTKESLTFSELKRRTDEWAHLLKSQGVKKGDRVFTFLPKNQEGYIAILAVIKVGAIVGPLFEAFMEDAIYDRMYDCEASVLLTNAELLERVPVDKLPELHSIYITDDLDHPIAQSIPRLLKETSFEGEAVQWVGLNDGMIIHYTSGSTGKPKGVLHAHRVMIQQFQTGKWVLDLREDDVYWCTAHPGWVTGSSYGIFAPWLNRTTVVVHGGRFKADEWFQAIEDTGVTVWYSAPTAFRLLMNDTDKIKNFNLSSLRHILSVGEPLNPEVITWGLDAFNIRIHDTWWMTETGAQLIVNLPTAAIKPGSMGRALPGITAGIIDLEGNEVKRGEFGLLAIKKGWPSMMKEIWKNEEKYQSYFINDWYVSGDLARMDEEGYVFFQGRNDDMINSSGERIGPFEVESKLIEHPAVVEAGVIGKPDPLRGEIVKAFIVLTDAYTESEELLKDIQTFVRFKLAAHAMPREIEVLEELPKTPISGKILRRILKAQEIEKLEQGDRYHVPL</sequence>
<dbReference type="GO" id="GO:0003987">
    <property type="term" value="F:acetate-CoA ligase activity"/>
    <property type="evidence" value="ECO:0007669"/>
    <property type="project" value="UniProtKB-EC"/>
</dbReference>
<dbReference type="AlphaFoldDB" id="A0A6M0Q714"/>
<dbReference type="EMBL" id="JAAIWM010000003">
    <property type="protein sequence ID" value="NEY72125.1"/>
    <property type="molecule type" value="Genomic_DNA"/>
</dbReference>
<dbReference type="GO" id="GO:0005524">
    <property type="term" value="F:ATP binding"/>
    <property type="evidence" value="ECO:0007669"/>
    <property type="project" value="UniProtKB-KW"/>
</dbReference>
<dbReference type="SUPFAM" id="SSF56801">
    <property type="entry name" value="Acetyl-CoA synthetase-like"/>
    <property type="match status" value="1"/>
</dbReference>
<keyword evidence="6" id="KW-0007">Acetylation</keyword>
<dbReference type="Pfam" id="PF13193">
    <property type="entry name" value="AMP-binding_C"/>
    <property type="match status" value="1"/>
</dbReference>
<dbReference type="PANTHER" id="PTHR24095:SF14">
    <property type="entry name" value="ACETYL-COENZYME A SYNTHETASE 1"/>
    <property type="match status" value="1"/>
</dbReference>
<keyword evidence="4" id="KW-0547">Nucleotide-binding</keyword>
<evidence type="ECO:0000313" key="10">
    <source>
        <dbReference type="Proteomes" id="UP000481043"/>
    </source>
</evidence>
<dbReference type="Pfam" id="PF00501">
    <property type="entry name" value="AMP-binding"/>
    <property type="match status" value="1"/>
</dbReference>
<dbReference type="PROSITE" id="PS00455">
    <property type="entry name" value="AMP_BINDING"/>
    <property type="match status" value="1"/>
</dbReference>
<evidence type="ECO:0000313" key="9">
    <source>
        <dbReference type="EMBL" id="NEY72125.1"/>
    </source>
</evidence>
<evidence type="ECO:0000256" key="1">
    <source>
        <dbReference type="ARBA" id="ARBA00006432"/>
    </source>
</evidence>
<dbReference type="InterPro" id="IPR025110">
    <property type="entry name" value="AMP-bd_C"/>
</dbReference>
<dbReference type="GO" id="GO:0006085">
    <property type="term" value="P:acetyl-CoA biosynthetic process"/>
    <property type="evidence" value="ECO:0007669"/>
    <property type="project" value="TreeGrafter"/>
</dbReference>
<evidence type="ECO:0000256" key="3">
    <source>
        <dbReference type="ARBA" id="ARBA00022598"/>
    </source>
</evidence>
<accession>A0A6M0Q714</accession>
<comment type="similarity">
    <text evidence="1">Belongs to the ATP-dependent AMP-binding enzyme family.</text>
</comment>
<keyword evidence="5" id="KW-0067">ATP-binding</keyword>
<evidence type="ECO:0000256" key="2">
    <source>
        <dbReference type="ARBA" id="ARBA00013275"/>
    </source>
</evidence>
<dbReference type="FunFam" id="3.30.300.30:FF:000005">
    <property type="entry name" value="Acyl-coenzyme A synthetase ACSM5, mitochondrial"/>
    <property type="match status" value="1"/>
</dbReference>
<organism evidence="9 10">
    <name type="scientific">Bacillus mesophilus</name>
    <dbReference type="NCBI Taxonomy" id="1808955"/>
    <lineage>
        <taxon>Bacteria</taxon>
        <taxon>Bacillati</taxon>
        <taxon>Bacillota</taxon>
        <taxon>Bacilli</taxon>
        <taxon>Bacillales</taxon>
        <taxon>Bacillaceae</taxon>
        <taxon>Bacillus</taxon>
    </lineage>
</organism>
<dbReference type="InterPro" id="IPR000873">
    <property type="entry name" value="AMP-dep_synth/lig_dom"/>
</dbReference>
<dbReference type="NCBIfam" id="NF003313">
    <property type="entry name" value="PRK04319.1"/>
    <property type="match status" value="1"/>
</dbReference>
<dbReference type="InterPro" id="IPR020845">
    <property type="entry name" value="AMP-binding_CS"/>
</dbReference>
<proteinExistence type="inferred from homology"/>
<comment type="caution">
    <text evidence="9">The sequence shown here is derived from an EMBL/GenBank/DDBJ whole genome shotgun (WGS) entry which is preliminary data.</text>
</comment>
<keyword evidence="10" id="KW-1185">Reference proteome</keyword>
<feature type="domain" description="AMP-binding enzyme C-terminal" evidence="8">
    <location>
        <begin position="469"/>
        <end position="544"/>
    </location>
</feature>